<feature type="non-terminal residue" evidence="1">
    <location>
        <position position="1"/>
    </location>
</feature>
<protein>
    <submittedName>
        <fullName evidence="1">Uncharacterized protein</fullName>
    </submittedName>
</protein>
<organism evidence="1">
    <name type="scientific">human gut metagenome</name>
    <dbReference type="NCBI Taxonomy" id="408170"/>
    <lineage>
        <taxon>unclassified sequences</taxon>
        <taxon>metagenomes</taxon>
        <taxon>organismal metagenomes</taxon>
    </lineage>
</organism>
<proteinExistence type="predicted"/>
<gene>
    <name evidence="1" type="ORF">Q604_UNBC15782G0001</name>
</gene>
<evidence type="ECO:0000313" key="1">
    <source>
        <dbReference type="EMBL" id="ETJ29695.1"/>
    </source>
</evidence>
<sequence length="66" mass="7283">TAGLQMFAFGYVQDALQNTLGLDRINITTGSIDPDEPTNRDTASNYNIEIGKYVLPRVMLTYSQGI</sequence>
<feature type="non-terminal residue" evidence="1">
    <location>
        <position position="66"/>
    </location>
</feature>
<dbReference type="AlphaFoldDB" id="W1XJQ9"/>
<dbReference type="EMBL" id="AZMM01015782">
    <property type="protein sequence ID" value="ETJ29695.1"/>
    <property type="molecule type" value="Genomic_DNA"/>
</dbReference>
<comment type="caution">
    <text evidence="1">The sequence shown here is derived from an EMBL/GenBank/DDBJ whole genome shotgun (WGS) entry which is preliminary data.</text>
</comment>
<name>W1XJQ9_9ZZZZ</name>
<reference evidence="1" key="1">
    <citation type="submission" date="2013-12" db="EMBL/GenBank/DDBJ databases">
        <title>A Varibaculum cambriense genome reconstructed from a premature infant gut community with otherwise low bacterial novelty that shifts toward anaerobic metabolism during the third week of life.</title>
        <authorList>
            <person name="Brown C.T."/>
            <person name="Sharon I."/>
            <person name="Thomas B.C."/>
            <person name="Castelle C.J."/>
            <person name="Morowitz M.J."/>
            <person name="Banfield J.F."/>
        </authorList>
    </citation>
    <scope>NUCLEOTIDE SEQUENCE</scope>
</reference>
<accession>W1XJQ9</accession>